<evidence type="ECO:0000256" key="2">
    <source>
        <dbReference type="ARBA" id="ARBA00017947"/>
    </source>
</evidence>
<accession>A0A1V9XVJ9</accession>
<dbReference type="EMBL" id="MNPL01003493">
    <property type="protein sequence ID" value="OQR77461.1"/>
    <property type="molecule type" value="Genomic_DNA"/>
</dbReference>
<dbReference type="InterPro" id="IPR006925">
    <property type="entry name" value="Vps16_C"/>
</dbReference>
<comment type="similarity">
    <text evidence="1">Belongs to the VPS16 family.</text>
</comment>
<dbReference type="Gene3D" id="1.10.150.780">
    <property type="entry name" value="Vps16, C-terminal region"/>
    <property type="match status" value="1"/>
</dbReference>
<dbReference type="SUPFAM" id="SSF50978">
    <property type="entry name" value="WD40 repeat-like"/>
    <property type="match status" value="1"/>
</dbReference>
<sequence length="710" mass="79876">MADCGVSLSARVTSDWKPLGTDVNFRKFEIYMMQWHTQVPVHLQDFMIAAAPFSGAIALLRTNRRGRTGGEKIQVYSAAGQSIKCIRWEAGGISALGWSCSEELVVVSLDGAVHIFPFDPHITRVKNSFTLGKEAKDAGVIDARVFNSRHKSLTGVVVLTGSYRFILVKSLQDPRTNELQDIGLTSPPSCWQVVSTTDNLMILVAKDTLIYIIGVNDRSIKQVTVVFDSKITAITEMALSFNQKQLALFTDTGAVWIGTSDLSMKKSEHNTMNRSRPRQLIWCGKDAVVATWATSLALVGFEQQDVRFQIDETTHVVAEPDGCRIITNTKHYFLQKVPIEVYDLFKVGSFAPGRLLLEAADLYRKSCHEADEYLASIKEGEQLELAVDQCIRAAGHQWDEDSQKALLKAASFGKVFQPVEEKNRDQYVSMCKRLRVLNAIRSPQIGMPLSLRQFEAHGECVVIDRLILRQHWPMAKVISTYLKLNMENKILVHWACYKVEQKHLNTSEVATAIGERLKDVPAIQYSEIANRAADEGRKDLAVALLDFEPRAAEQVPLLLKLGQPEEALSKAVHSGDADLVYQAIFHMKEHASAGFNLKLRQFPVAMNLYQKLCRENDREKLEDLIDQEDDHTAMAKIKIEDAMATSQMEQKIAAMLLACEHLRRTPDDFSTRQLEQHVKLLRTQMKLKQKLPSLKLLDLTVNDTLTTLLK</sequence>
<dbReference type="InterPro" id="IPR038132">
    <property type="entry name" value="Vps16_C_sf"/>
</dbReference>
<proteinExistence type="inferred from homology"/>
<dbReference type="PANTHER" id="PTHR12811:SF0">
    <property type="entry name" value="VACUOLAR PROTEIN SORTING-ASSOCIATED PROTEIN 16 HOMOLOG"/>
    <property type="match status" value="1"/>
</dbReference>
<protein>
    <recommendedName>
        <fullName evidence="2">Vacuolar protein sorting-associated protein 16 homolog</fullName>
    </recommendedName>
</protein>
<feature type="domain" description="Vps16 N-terminal" evidence="4">
    <location>
        <begin position="13"/>
        <end position="428"/>
    </location>
</feature>
<dbReference type="AlphaFoldDB" id="A0A1V9XVJ9"/>
<dbReference type="PANTHER" id="PTHR12811">
    <property type="entry name" value="VACUOLAR PROTEIN SORTING VPS16"/>
    <property type="match status" value="1"/>
</dbReference>
<dbReference type="GO" id="GO:0003779">
    <property type="term" value="F:actin binding"/>
    <property type="evidence" value="ECO:0007669"/>
    <property type="project" value="TreeGrafter"/>
</dbReference>
<evidence type="ECO:0000259" key="3">
    <source>
        <dbReference type="Pfam" id="PF04840"/>
    </source>
</evidence>
<dbReference type="GO" id="GO:0042144">
    <property type="term" value="P:vacuole fusion, non-autophagic"/>
    <property type="evidence" value="ECO:0007669"/>
    <property type="project" value="TreeGrafter"/>
</dbReference>
<comment type="caution">
    <text evidence="5">The sequence shown here is derived from an EMBL/GenBank/DDBJ whole genome shotgun (WGS) entry which is preliminary data.</text>
</comment>
<dbReference type="InterPro" id="IPR036322">
    <property type="entry name" value="WD40_repeat_dom_sf"/>
</dbReference>
<dbReference type="InterPro" id="IPR006926">
    <property type="entry name" value="Vps16_N"/>
</dbReference>
<evidence type="ECO:0000259" key="4">
    <source>
        <dbReference type="Pfam" id="PF04841"/>
    </source>
</evidence>
<keyword evidence="6" id="KW-1185">Reference proteome</keyword>
<dbReference type="Pfam" id="PF04840">
    <property type="entry name" value="Vps16_C"/>
    <property type="match status" value="1"/>
</dbReference>
<dbReference type="GO" id="GO:0016197">
    <property type="term" value="P:endosomal transport"/>
    <property type="evidence" value="ECO:0007669"/>
    <property type="project" value="TreeGrafter"/>
</dbReference>
<dbReference type="STRING" id="418985.A0A1V9XVJ9"/>
<evidence type="ECO:0000313" key="5">
    <source>
        <dbReference type="EMBL" id="OQR77461.1"/>
    </source>
</evidence>
<dbReference type="InterPro" id="IPR016534">
    <property type="entry name" value="VPS16"/>
</dbReference>
<dbReference type="GO" id="GO:0006886">
    <property type="term" value="P:intracellular protein transport"/>
    <property type="evidence" value="ECO:0007669"/>
    <property type="project" value="InterPro"/>
</dbReference>
<name>A0A1V9XVJ9_9ACAR</name>
<reference evidence="5 6" key="1">
    <citation type="journal article" date="2017" name="Gigascience">
        <title>Draft genome of the honey bee ectoparasitic mite, Tropilaelaps mercedesae, is shaped by the parasitic life history.</title>
        <authorList>
            <person name="Dong X."/>
            <person name="Armstrong S.D."/>
            <person name="Xia D."/>
            <person name="Makepeace B.L."/>
            <person name="Darby A.C."/>
            <person name="Kadowaki T."/>
        </authorList>
    </citation>
    <scope>NUCLEOTIDE SEQUENCE [LARGE SCALE GENOMIC DNA]</scope>
    <source>
        <strain evidence="5">Wuxi-XJTLU</strain>
    </source>
</reference>
<feature type="domain" description="Vps16 C-terminal" evidence="3">
    <location>
        <begin position="523"/>
        <end position="709"/>
    </location>
</feature>
<dbReference type="InParanoid" id="A0A1V9XVJ9"/>
<evidence type="ECO:0000313" key="6">
    <source>
        <dbReference type="Proteomes" id="UP000192247"/>
    </source>
</evidence>
<dbReference type="Proteomes" id="UP000192247">
    <property type="component" value="Unassembled WGS sequence"/>
</dbReference>
<gene>
    <name evidence="5" type="ORF">BIW11_00436</name>
</gene>
<feature type="non-terminal residue" evidence="5">
    <location>
        <position position="710"/>
    </location>
</feature>
<evidence type="ECO:0000256" key="1">
    <source>
        <dbReference type="ARBA" id="ARBA00009250"/>
    </source>
</evidence>
<dbReference type="FunCoup" id="A0A1V9XVJ9">
    <property type="interactions" value="2242"/>
</dbReference>
<dbReference type="GO" id="GO:0030897">
    <property type="term" value="C:HOPS complex"/>
    <property type="evidence" value="ECO:0007669"/>
    <property type="project" value="TreeGrafter"/>
</dbReference>
<dbReference type="GO" id="GO:0005765">
    <property type="term" value="C:lysosomal membrane"/>
    <property type="evidence" value="ECO:0007669"/>
    <property type="project" value="TreeGrafter"/>
</dbReference>
<dbReference type="PIRSF" id="PIRSF007949">
    <property type="entry name" value="VPS16"/>
    <property type="match status" value="1"/>
</dbReference>
<organism evidence="5 6">
    <name type="scientific">Tropilaelaps mercedesae</name>
    <dbReference type="NCBI Taxonomy" id="418985"/>
    <lineage>
        <taxon>Eukaryota</taxon>
        <taxon>Metazoa</taxon>
        <taxon>Ecdysozoa</taxon>
        <taxon>Arthropoda</taxon>
        <taxon>Chelicerata</taxon>
        <taxon>Arachnida</taxon>
        <taxon>Acari</taxon>
        <taxon>Parasitiformes</taxon>
        <taxon>Mesostigmata</taxon>
        <taxon>Gamasina</taxon>
        <taxon>Dermanyssoidea</taxon>
        <taxon>Laelapidae</taxon>
        <taxon>Tropilaelaps</taxon>
    </lineage>
</organism>
<dbReference type="Pfam" id="PF04841">
    <property type="entry name" value="Vps16_N"/>
    <property type="match status" value="1"/>
</dbReference>
<dbReference type="OrthoDB" id="1792at2759"/>
<dbReference type="GO" id="GO:0005768">
    <property type="term" value="C:endosome"/>
    <property type="evidence" value="ECO:0007669"/>
    <property type="project" value="TreeGrafter"/>
</dbReference>